<comment type="subcellular location">
    <subcellularLocation>
        <location evidence="1">Cell membrane</location>
        <topology evidence="1">Multi-pass membrane protein</topology>
    </subcellularLocation>
</comment>
<dbReference type="Pfam" id="PF02361">
    <property type="entry name" value="CbiQ"/>
    <property type="match status" value="1"/>
</dbReference>
<name>A0A2H9PDG5_9BACT</name>
<keyword evidence="2" id="KW-1003">Cell membrane</keyword>
<organism evidence="7 8">
    <name type="scientific">Candidatus Desantisbacteria bacterium CG_4_10_14_0_8_um_filter_39_17</name>
    <dbReference type="NCBI Taxonomy" id="1974542"/>
    <lineage>
        <taxon>Bacteria</taxon>
        <taxon>Candidatus Desantisiibacteriota</taxon>
    </lineage>
</organism>
<evidence type="ECO:0000313" key="8">
    <source>
        <dbReference type="Proteomes" id="UP000234145"/>
    </source>
</evidence>
<dbReference type="PANTHER" id="PTHR34857">
    <property type="entry name" value="SLL0384 PROTEIN"/>
    <property type="match status" value="1"/>
</dbReference>
<evidence type="ECO:0000256" key="5">
    <source>
        <dbReference type="ARBA" id="ARBA00023136"/>
    </source>
</evidence>
<dbReference type="PANTHER" id="PTHR34857:SF2">
    <property type="entry name" value="SLL0384 PROTEIN"/>
    <property type="match status" value="1"/>
</dbReference>
<feature type="transmembrane region" description="Helical" evidence="6">
    <location>
        <begin position="143"/>
        <end position="159"/>
    </location>
</feature>
<evidence type="ECO:0000256" key="4">
    <source>
        <dbReference type="ARBA" id="ARBA00022989"/>
    </source>
</evidence>
<dbReference type="InterPro" id="IPR012809">
    <property type="entry name" value="ECF_CbiQ"/>
</dbReference>
<reference evidence="8" key="1">
    <citation type="submission" date="2017-09" db="EMBL/GenBank/DDBJ databases">
        <title>Depth-based differentiation of microbial function through sediment-hosted aquifers and enrichment of novel symbionts in the deep terrestrial subsurface.</title>
        <authorList>
            <person name="Probst A.J."/>
            <person name="Ladd B."/>
            <person name="Jarett J.K."/>
            <person name="Geller-Mcgrath D.E."/>
            <person name="Sieber C.M.K."/>
            <person name="Emerson J.B."/>
            <person name="Anantharaman K."/>
            <person name="Thomas B.C."/>
            <person name="Malmstrom R."/>
            <person name="Stieglmeier M."/>
            <person name="Klingl A."/>
            <person name="Woyke T."/>
            <person name="Ryan C.M."/>
            <person name="Banfield J.F."/>
        </authorList>
    </citation>
    <scope>NUCLEOTIDE SEQUENCE [LARGE SCALE GENOMIC DNA]</scope>
</reference>
<feature type="transmembrane region" description="Helical" evidence="6">
    <location>
        <begin position="102"/>
        <end position="122"/>
    </location>
</feature>
<keyword evidence="3 6" id="KW-0812">Transmembrane</keyword>
<evidence type="ECO:0000256" key="6">
    <source>
        <dbReference type="SAM" id="Phobius"/>
    </source>
</evidence>
<dbReference type="GO" id="GO:0043190">
    <property type="term" value="C:ATP-binding cassette (ABC) transporter complex"/>
    <property type="evidence" value="ECO:0007669"/>
    <property type="project" value="InterPro"/>
</dbReference>
<evidence type="ECO:0000256" key="2">
    <source>
        <dbReference type="ARBA" id="ARBA00022475"/>
    </source>
</evidence>
<dbReference type="Proteomes" id="UP000234145">
    <property type="component" value="Unassembled WGS sequence"/>
</dbReference>
<dbReference type="GO" id="GO:0006824">
    <property type="term" value="P:cobalt ion transport"/>
    <property type="evidence" value="ECO:0007669"/>
    <property type="project" value="InterPro"/>
</dbReference>
<proteinExistence type="predicted"/>
<feature type="transmembrane region" description="Helical" evidence="6">
    <location>
        <begin position="73"/>
        <end position="90"/>
    </location>
</feature>
<accession>A0A2H9PDG5</accession>
<dbReference type="AlphaFoldDB" id="A0A2H9PDG5"/>
<dbReference type="NCBIfam" id="TIGR02454">
    <property type="entry name" value="ECF_T_CbiQ"/>
    <property type="match status" value="1"/>
</dbReference>
<evidence type="ECO:0000256" key="3">
    <source>
        <dbReference type="ARBA" id="ARBA00022692"/>
    </source>
</evidence>
<gene>
    <name evidence="7" type="primary">cbiQ</name>
    <name evidence="7" type="ORF">COY51_02710</name>
</gene>
<protein>
    <submittedName>
        <fullName evidence="7">Cobalt ECF transporter T component CbiQ</fullName>
    </submittedName>
</protein>
<dbReference type="InterPro" id="IPR051611">
    <property type="entry name" value="ECF_transporter_component"/>
</dbReference>
<dbReference type="CDD" id="cd16914">
    <property type="entry name" value="EcfT"/>
    <property type="match status" value="1"/>
</dbReference>
<sequence>MWVMEHLFFATGKSGGPVHRLDPRVKIICTVAYIICVVLTAPSAFSQFALFLTVILTAALLSRIPPGYVLKRSLVIFPFVLLVVAFVPFLKKGEVVGSYGGLWVVWNVLVKSWLSVLAMILLGSTTDFQMLLKGLECLHFPKLFLMTIAFMYRYIFIIVNEAMRMERAHRSRYFGGQLLRQVRIIGNMVGLLFIRAYERGERVYQSMCARGFDGEIRTLSQLKFKSWDIVYISLFLAAITLIKIV</sequence>
<dbReference type="InterPro" id="IPR003339">
    <property type="entry name" value="ABC/ECF_trnsptr_transmembrane"/>
</dbReference>
<evidence type="ECO:0000256" key="1">
    <source>
        <dbReference type="ARBA" id="ARBA00004651"/>
    </source>
</evidence>
<keyword evidence="5 6" id="KW-0472">Membrane</keyword>
<comment type="caution">
    <text evidence="7">The sequence shown here is derived from an EMBL/GenBank/DDBJ whole genome shotgun (WGS) entry which is preliminary data.</text>
</comment>
<dbReference type="EMBL" id="PFMS01000045">
    <property type="protein sequence ID" value="PIZ16480.1"/>
    <property type="molecule type" value="Genomic_DNA"/>
</dbReference>
<keyword evidence="4 6" id="KW-1133">Transmembrane helix</keyword>
<evidence type="ECO:0000313" key="7">
    <source>
        <dbReference type="EMBL" id="PIZ16480.1"/>
    </source>
</evidence>
<feature type="transmembrane region" description="Helical" evidence="6">
    <location>
        <begin position="31"/>
        <end position="61"/>
    </location>
</feature>